<evidence type="ECO:0000313" key="1">
    <source>
        <dbReference type="EMBL" id="WMV11432.1"/>
    </source>
</evidence>
<dbReference type="AlphaFoldDB" id="A0AAF0PV80"/>
<keyword evidence="2" id="KW-1185">Reference proteome</keyword>
<dbReference type="Proteomes" id="UP001234989">
    <property type="component" value="Chromosome 1"/>
</dbReference>
<dbReference type="EMBL" id="CP133612">
    <property type="protein sequence ID" value="WMV11432.1"/>
    <property type="molecule type" value="Genomic_DNA"/>
</dbReference>
<name>A0AAF0PV80_SOLVR</name>
<organism evidence="1 2">
    <name type="scientific">Solanum verrucosum</name>
    <dbReference type="NCBI Taxonomy" id="315347"/>
    <lineage>
        <taxon>Eukaryota</taxon>
        <taxon>Viridiplantae</taxon>
        <taxon>Streptophyta</taxon>
        <taxon>Embryophyta</taxon>
        <taxon>Tracheophyta</taxon>
        <taxon>Spermatophyta</taxon>
        <taxon>Magnoliopsida</taxon>
        <taxon>eudicotyledons</taxon>
        <taxon>Gunneridae</taxon>
        <taxon>Pentapetalae</taxon>
        <taxon>asterids</taxon>
        <taxon>lamiids</taxon>
        <taxon>Solanales</taxon>
        <taxon>Solanaceae</taxon>
        <taxon>Solanoideae</taxon>
        <taxon>Solaneae</taxon>
        <taxon>Solanum</taxon>
    </lineage>
</organism>
<protein>
    <submittedName>
        <fullName evidence="1">Uncharacterized protein</fullName>
    </submittedName>
</protein>
<evidence type="ECO:0000313" key="2">
    <source>
        <dbReference type="Proteomes" id="UP001234989"/>
    </source>
</evidence>
<proteinExistence type="predicted"/>
<sequence length="64" mass="7147">EISFLHSAPANSPEYLFLYRYESGYSAIIVGFGIFLTTTRCQTRPVELKNQTSVIISKMSSGIL</sequence>
<feature type="non-terminal residue" evidence="1">
    <location>
        <position position="1"/>
    </location>
</feature>
<reference evidence="1" key="1">
    <citation type="submission" date="2023-08" db="EMBL/GenBank/DDBJ databases">
        <title>A de novo genome assembly of Solanum verrucosum Schlechtendal, a Mexican diploid species geographically isolated from the other diploid A-genome species in potato relatives.</title>
        <authorList>
            <person name="Hosaka K."/>
        </authorList>
    </citation>
    <scope>NUCLEOTIDE SEQUENCE</scope>
    <source>
        <tissue evidence="1">Young leaves</tissue>
    </source>
</reference>
<accession>A0AAF0PV80</accession>
<gene>
    <name evidence="1" type="ORF">MTR67_004817</name>
</gene>